<evidence type="ECO:0000313" key="3">
    <source>
        <dbReference type="Proteomes" id="UP001236569"/>
    </source>
</evidence>
<dbReference type="Pfam" id="PF12867">
    <property type="entry name" value="DinB_2"/>
    <property type="match status" value="1"/>
</dbReference>
<keyword evidence="3" id="KW-1185">Reference proteome</keyword>
<dbReference type="NCBIfam" id="NF009807">
    <property type="entry name" value="PRK13291.1"/>
    <property type="match status" value="1"/>
</dbReference>
<comment type="caution">
    <text evidence="2">The sequence shown here is derived from an EMBL/GenBank/DDBJ whole genome shotgun (WGS) entry which is preliminary data.</text>
</comment>
<keyword evidence="2" id="KW-0378">Hydrolase</keyword>
<protein>
    <submittedName>
        <fullName evidence="2">Metal-dependent hydrolase</fullName>
    </submittedName>
</protein>
<accession>A0ABT6YKW5</accession>
<sequence length="174" mass="20423">MDITALQFPIGKWSPKGEYTPEEFQERLNILKNIPAEYRAITENLSHEDLQKQYREGSWTIQQLINHVADMHLLHYIRFKHALTETDPNGVVAKIDAWATMEEAKTAPITFSLQMIEGTHARWTYLIEQMSEEEFQRGYYHPIRQIYIKLIDALDMGAWHAKHHLEHIKLALGK</sequence>
<organism evidence="2 3">
    <name type="scientific">Flectobacillus longus</name>
    <dbReference type="NCBI Taxonomy" id="2984207"/>
    <lineage>
        <taxon>Bacteria</taxon>
        <taxon>Pseudomonadati</taxon>
        <taxon>Bacteroidota</taxon>
        <taxon>Cytophagia</taxon>
        <taxon>Cytophagales</taxon>
        <taxon>Flectobacillaceae</taxon>
        <taxon>Flectobacillus</taxon>
    </lineage>
</organism>
<name>A0ABT6YKW5_9BACT</name>
<dbReference type="Proteomes" id="UP001236569">
    <property type="component" value="Unassembled WGS sequence"/>
</dbReference>
<proteinExistence type="predicted"/>
<dbReference type="SUPFAM" id="SSF109854">
    <property type="entry name" value="DinB/YfiT-like putative metalloenzymes"/>
    <property type="match status" value="1"/>
</dbReference>
<dbReference type="RefSeq" id="WP_283369303.1">
    <property type="nucleotide sequence ID" value="NZ_JASHID010000003.1"/>
</dbReference>
<dbReference type="GO" id="GO:0016787">
    <property type="term" value="F:hydrolase activity"/>
    <property type="evidence" value="ECO:0007669"/>
    <property type="project" value="UniProtKB-KW"/>
</dbReference>
<dbReference type="InterPro" id="IPR034660">
    <property type="entry name" value="DinB/YfiT-like"/>
</dbReference>
<dbReference type="EMBL" id="JASHID010000003">
    <property type="protein sequence ID" value="MDI9864084.1"/>
    <property type="molecule type" value="Genomic_DNA"/>
</dbReference>
<feature type="domain" description="DinB-like" evidence="1">
    <location>
        <begin position="34"/>
        <end position="168"/>
    </location>
</feature>
<reference evidence="2 3" key="1">
    <citation type="submission" date="2023-05" db="EMBL/GenBank/DDBJ databases">
        <title>Novel species of genus Flectobacillus isolated from stream in China.</title>
        <authorList>
            <person name="Lu H."/>
        </authorList>
    </citation>
    <scope>NUCLEOTIDE SEQUENCE [LARGE SCALE GENOMIC DNA]</scope>
    <source>
        <strain evidence="2 3">DC10W</strain>
    </source>
</reference>
<evidence type="ECO:0000259" key="1">
    <source>
        <dbReference type="Pfam" id="PF12867"/>
    </source>
</evidence>
<dbReference type="InterPro" id="IPR024775">
    <property type="entry name" value="DinB-like"/>
</dbReference>
<dbReference type="Gene3D" id="1.20.120.450">
    <property type="entry name" value="dinb family like domain"/>
    <property type="match status" value="1"/>
</dbReference>
<evidence type="ECO:0000313" key="2">
    <source>
        <dbReference type="EMBL" id="MDI9864084.1"/>
    </source>
</evidence>
<gene>
    <name evidence="2" type="ORF">QM480_07105</name>
</gene>